<protein>
    <submittedName>
        <fullName evidence="1">Uncharacterized protein</fullName>
    </submittedName>
</protein>
<dbReference type="OrthoDB" id="10268793at2759"/>
<dbReference type="VEuPathDB" id="FungiDB:AeMF1_021521"/>
<evidence type="ECO:0000313" key="1">
    <source>
        <dbReference type="EMBL" id="KAF0724277.1"/>
    </source>
</evidence>
<dbReference type="EMBL" id="VJMJ01000273">
    <property type="protein sequence ID" value="KAF0724277.1"/>
    <property type="molecule type" value="Genomic_DNA"/>
</dbReference>
<keyword evidence="2" id="KW-1185">Reference proteome</keyword>
<accession>A0A6G0WAK8</accession>
<comment type="caution">
    <text evidence="1">The sequence shown here is derived from an EMBL/GenBank/DDBJ whole genome shotgun (WGS) entry which is preliminary data.</text>
</comment>
<gene>
    <name evidence="1" type="ORF">Ae201684_016942</name>
</gene>
<dbReference type="Proteomes" id="UP000481153">
    <property type="component" value="Unassembled WGS sequence"/>
</dbReference>
<organism evidence="1 2">
    <name type="scientific">Aphanomyces euteiches</name>
    <dbReference type="NCBI Taxonomy" id="100861"/>
    <lineage>
        <taxon>Eukaryota</taxon>
        <taxon>Sar</taxon>
        <taxon>Stramenopiles</taxon>
        <taxon>Oomycota</taxon>
        <taxon>Saprolegniomycetes</taxon>
        <taxon>Saprolegniales</taxon>
        <taxon>Verrucalvaceae</taxon>
        <taxon>Aphanomyces</taxon>
    </lineage>
</organism>
<sequence length="148" mass="17113">MLLINVLDHLKHKILYHDDDMSDPLKEKTATKSRGWLYRTSSHSAKCHPTPIVLPVCCQKRLQVHRVKDPTAPSIEYKINNRAALRKHTMIVGSHHVPFYPIDNAYHRLYREDVAVLDPIDEDDFLLCEKCLHHKLSLIPPCVSISVF</sequence>
<reference evidence="1 2" key="1">
    <citation type="submission" date="2019-07" db="EMBL/GenBank/DDBJ databases">
        <title>Genomics analysis of Aphanomyces spp. identifies a new class of oomycete effector associated with host adaptation.</title>
        <authorList>
            <person name="Gaulin E."/>
        </authorList>
    </citation>
    <scope>NUCLEOTIDE SEQUENCE [LARGE SCALE GENOMIC DNA]</scope>
    <source>
        <strain evidence="1 2">ATCC 201684</strain>
    </source>
</reference>
<evidence type="ECO:0000313" key="2">
    <source>
        <dbReference type="Proteomes" id="UP000481153"/>
    </source>
</evidence>
<dbReference type="AlphaFoldDB" id="A0A6G0WAK8"/>
<proteinExistence type="predicted"/>
<name>A0A6G0WAK8_9STRA</name>